<keyword evidence="1" id="KW-0812">Transmembrane</keyword>
<proteinExistence type="predicted"/>
<sequence>MIGGLFVLVFFLPISFIYGRWRARGLKRSHSTLRTRLFALLPMPLFFAVCATVAVIWQNEASSRRIADLTGREAGSALDTGNGVLDGLLTVARWFGQLELILFMIAIPYLMGAVIAVILLLLDSRGRIELAVAAEPNDPHSDEGGI</sequence>
<dbReference type="EMBL" id="AATP01000001">
    <property type="protein sequence ID" value="EAU42290.1"/>
    <property type="molecule type" value="Genomic_DNA"/>
</dbReference>
<keyword evidence="1" id="KW-1133">Transmembrane helix</keyword>
<keyword evidence="3" id="KW-1185">Reference proteome</keyword>
<gene>
    <name evidence="2" type="ORF">FP2506_05611</name>
</gene>
<dbReference type="GO" id="GO:0003866">
    <property type="term" value="F:3-phosphoshikimate 1-carboxyvinyltransferase activity"/>
    <property type="evidence" value="ECO:0007669"/>
    <property type="project" value="UniProtKB-EC"/>
</dbReference>
<dbReference type="EC" id="2.5.1.19" evidence="2"/>
<protein>
    <submittedName>
        <fullName evidence="2">3-phosphoshikimate 1-carboxyvinyltransferase</fullName>
        <ecNumber evidence="2">2.5.1.19</ecNumber>
    </submittedName>
</protein>
<reference evidence="2 3" key="1">
    <citation type="journal article" date="2010" name="J. Bacteriol.">
        <title>Genome sequence of Fulvimarina pelagi HTCC2506T, a Mn(II)-oxidizing alphaproteobacterium possessing an aerobic anoxygenic photosynthetic gene cluster and Xanthorhodopsin.</title>
        <authorList>
            <person name="Kang I."/>
            <person name="Oh H.M."/>
            <person name="Lim S.I."/>
            <person name="Ferriera S."/>
            <person name="Giovannoni S.J."/>
            <person name="Cho J.C."/>
        </authorList>
    </citation>
    <scope>NUCLEOTIDE SEQUENCE [LARGE SCALE GENOMIC DNA]</scope>
    <source>
        <strain evidence="2 3">HTCC2506</strain>
    </source>
</reference>
<dbReference type="Proteomes" id="UP000004310">
    <property type="component" value="Unassembled WGS sequence"/>
</dbReference>
<comment type="caution">
    <text evidence="2">The sequence shown here is derived from an EMBL/GenBank/DDBJ whole genome shotgun (WGS) entry which is preliminary data.</text>
</comment>
<evidence type="ECO:0000313" key="3">
    <source>
        <dbReference type="Proteomes" id="UP000004310"/>
    </source>
</evidence>
<keyword evidence="1" id="KW-0472">Membrane</keyword>
<dbReference type="HOGENOM" id="CLU_1774699_0_0_5"/>
<evidence type="ECO:0000313" key="2">
    <source>
        <dbReference type="EMBL" id="EAU42290.1"/>
    </source>
</evidence>
<feature type="transmembrane region" description="Helical" evidence="1">
    <location>
        <begin position="6"/>
        <end position="23"/>
    </location>
</feature>
<organism evidence="2 3">
    <name type="scientific">Fulvimarina pelagi HTCC2506</name>
    <dbReference type="NCBI Taxonomy" id="314231"/>
    <lineage>
        <taxon>Bacteria</taxon>
        <taxon>Pseudomonadati</taxon>
        <taxon>Pseudomonadota</taxon>
        <taxon>Alphaproteobacteria</taxon>
        <taxon>Hyphomicrobiales</taxon>
        <taxon>Aurantimonadaceae</taxon>
        <taxon>Fulvimarina</taxon>
    </lineage>
</organism>
<feature type="transmembrane region" description="Helical" evidence="1">
    <location>
        <begin position="35"/>
        <end position="57"/>
    </location>
</feature>
<dbReference type="AlphaFoldDB" id="Q0G7S4"/>
<keyword evidence="2" id="KW-0808">Transferase</keyword>
<accession>Q0G7S4</accession>
<dbReference type="RefSeq" id="WP_007066265.1">
    <property type="nucleotide sequence ID" value="NZ_DS022272.1"/>
</dbReference>
<feature type="transmembrane region" description="Helical" evidence="1">
    <location>
        <begin position="100"/>
        <end position="122"/>
    </location>
</feature>
<dbReference type="STRING" id="217511.GCA_001463845_01676"/>
<name>Q0G7S4_9HYPH</name>
<evidence type="ECO:0000256" key="1">
    <source>
        <dbReference type="SAM" id="Phobius"/>
    </source>
</evidence>